<feature type="region of interest" description="Disordered" evidence="1">
    <location>
        <begin position="139"/>
        <end position="208"/>
    </location>
</feature>
<evidence type="ECO:0000313" key="3">
    <source>
        <dbReference type="Proteomes" id="UP001175271"/>
    </source>
</evidence>
<keyword evidence="3" id="KW-1185">Reference proteome</keyword>
<comment type="caution">
    <text evidence="2">The sequence shown here is derived from an EMBL/GenBank/DDBJ whole genome shotgun (WGS) entry which is preliminary data.</text>
</comment>
<name>A0AA39HGX1_9BILA</name>
<protein>
    <submittedName>
        <fullName evidence="2">Uncharacterized protein</fullName>
    </submittedName>
</protein>
<gene>
    <name evidence="2" type="ORF">QR680_018104</name>
</gene>
<evidence type="ECO:0000256" key="1">
    <source>
        <dbReference type="SAM" id="MobiDB-lite"/>
    </source>
</evidence>
<dbReference type="Proteomes" id="UP001175271">
    <property type="component" value="Unassembled WGS sequence"/>
</dbReference>
<organism evidence="2 3">
    <name type="scientific">Steinernema hermaphroditum</name>
    <dbReference type="NCBI Taxonomy" id="289476"/>
    <lineage>
        <taxon>Eukaryota</taxon>
        <taxon>Metazoa</taxon>
        <taxon>Ecdysozoa</taxon>
        <taxon>Nematoda</taxon>
        <taxon>Chromadorea</taxon>
        <taxon>Rhabditida</taxon>
        <taxon>Tylenchina</taxon>
        <taxon>Panagrolaimomorpha</taxon>
        <taxon>Strongyloidoidea</taxon>
        <taxon>Steinernematidae</taxon>
        <taxon>Steinernema</taxon>
    </lineage>
</organism>
<evidence type="ECO:0000313" key="2">
    <source>
        <dbReference type="EMBL" id="KAK0405638.1"/>
    </source>
</evidence>
<reference evidence="2" key="1">
    <citation type="submission" date="2023-06" db="EMBL/GenBank/DDBJ databases">
        <title>Genomic analysis of the entomopathogenic nematode Steinernema hermaphroditum.</title>
        <authorList>
            <person name="Schwarz E.M."/>
            <person name="Heppert J.K."/>
            <person name="Baniya A."/>
            <person name="Schwartz H.T."/>
            <person name="Tan C.-H."/>
            <person name="Antoshechkin I."/>
            <person name="Sternberg P.W."/>
            <person name="Goodrich-Blair H."/>
            <person name="Dillman A.R."/>
        </authorList>
    </citation>
    <scope>NUCLEOTIDE SEQUENCE</scope>
    <source>
        <strain evidence="2">PS9179</strain>
        <tissue evidence="2">Whole animal</tissue>
    </source>
</reference>
<accession>A0AA39HGX1</accession>
<dbReference type="EMBL" id="JAUCMV010000004">
    <property type="protein sequence ID" value="KAK0405638.1"/>
    <property type="molecule type" value="Genomic_DNA"/>
</dbReference>
<sequence length="322" mass="34924">MDAGESPPTTSSNAATLHVYFSPSPWESAAASQSVTLAMNPPSSSAHARSAPLNGSANGSIASLHTLMENASNDEDISDAPSFEWTRRELAARLRSELHSDVVDRWIELHFQAPPISACRVRSYIPPMFNIHTRTMSIDRHHRHRQSSRSSLHHGSLVNRSEASRSSGSSFCMRDPERTHALKLKKTTAMKRAPAMGANSSRLSRERRRSTPAFATLGTYVPTSSVSITLAPIPEATEEDERKDSGVVSASGDGSTSGICSSLTDISIKGDAEEMESEKLCDKLCEEMAELPLSDQLSAEKLVMQSFSSLAVSDKSRKIHGV</sequence>
<dbReference type="AlphaFoldDB" id="A0AA39HGX1"/>
<proteinExistence type="predicted"/>